<dbReference type="InterPro" id="IPR050708">
    <property type="entry name" value="T6SS_VgrG/RHS"/>
</dbReference>
<evidence type="ECO:0000256" key="1">
    <source>
        <dbReference type="SAM" id="MobiDB-lite"/>
    </source>
</evidence>
<feature type="region of interest" description="Disordered" evidence="1">
    <location>
        <begin position="152"/>
        <end position="171"/>
    </location>
</feature>
<feature type="signal peptide" evidence="2">
    <location>
        <begin position="1"/>
        <end position="26"/>
    </location>
</feature>
<feature type="chain" id="PRO_5037747832" evidence="2">
    <location>
        <begin position="27"/>
        <end position="590"/>
    </location>
</feature>
<dbReference type="InterPro" id="IPR031325">
    <property type="entry name" value="RHS_repeat"/>
</dbReference>
<evidence type="ECO:0000313" key="3">
    <source>
        <dbReference type="EMBL" id="MBC5767018.1"/>
    </source>
</evidence>
<dbReference type="AlphaFoldDB" id="A0A923S4K6"/>
<keyword evidence="4" id="KW-1185">Reference proteome</keyword>
<name>A0A923S4K6_9BURK</name>
<dbReference type="Pfam" id="PF05593">
    <property type="entry name" value="RHS_repeat"/>
    <property type="match status" value="3"/>
</dbReference>
<dbReference type="RefSeq" id="WP_187083516.1">
    <property type="nucleotide sequence ID" value="NZ_JACORU010000009.1"/>
</dbReference>
<accession>A0A923S4K6</accession>
<reference evidence="3" key="1">
    <citation type="submission" date="2020-08" db="EMBL/GenBank/DDBJ databases">
        <title>Ramlibacter sp. GTP1 16S ribosomal RNA gene genome sequencing and assembly.</title>
        <authorList>
            <person name="Kang M."/>
        </authorList>
    </citation>
    <scope>NUCLEOTIDE SEQUENCE</scope>
    <source>
        <strain evidence="3">GTP1</strain>
    </source>
</reference>
<gene>
    <name evidence="3" type="ORF">H8R02_21310</name>
</gene>
<keyword evidence="2" id="KW-0732">Signal</keyword>
<dbReference type="InterPro" id="IPR006530">
    <property type="entry name" value="YD"/>
</dbReference>
<dbReference type="PANTHER" id="PTHR32305">
    <property type="match status" value="1"/>
</dbReference>
<dbReference type="NCBIfam" id="TIGR01643">
    <property type="entry name" value="YD_repeat_2x"/>
    <property type="match status" value="2"/>
</dbReference>
<evidence type="ECO:0000313" key="4">
    <source>
        <dbReference type="Proteomes" id="UP000596827"/>
    </source>
</evidence>
<comment type="caution">
    <text evidence="3">The sequence shown here is derived from an EMBL/GenBank/DDBJ whole genome shotgun (WGS) entry which is preliminary data.</text>
</comment>
<dbReference type="Proteomes" id="UP000596827">
    <property type="component" value="Unassembled WGS sequence"/>
</dbReference>
<dbReference type="EMBL" id="JACORU010000009">
    <property type="protein sequence ID" value="MBC5767018.1"/>
    <property type="molecule type" value="Genomic_DNA"/>
</dbReference>
<evidence type="ECO:0000256" key="2">
    <source>
        <dbReference type="SAM" id="SignalP"/>
    </source>
</evidence>
<proteinExistence type="predicted"/>
<sequence>MRPQGMPVRAVCCAVLASITTTATLAQGVPSGPATQFLYDANGRLIGQTDPLNQGTRMTLDALGRPTAITFADNSTAAQSWSPLDQLVQVTDPKGVATRYTRNAFGEVTSQSSPDTGTVTFKRDANGRVIEARDAKAQVTRIERDALGRPTRIRHDAGSTTNFSYDPGGQVDRLEDSSGSISYTRDLHGRVLSATWRINDNPANPSAFAVNYGYTLGDLTGIIYPSGLKVTYRRVAGRVTGVDVLEPGRNKPWAPFVSSVAHTPLGQPKAWTWSNGDAASRSFDTSGRMTSTEFARYTYDAASRIVGITQDLWASRTVVSGTATVSEVYRVPVSWTAAYDNRNRLIRLEREGAKSVYSYDANSNRLQALEMQGSDVDLEGSFEQPGMAQGVQVALKVDAGSNRLLGFSQTLTRMQAGQAVRTSVTNVAYEVDANGAMTSDGLRHFVYGDDNRLARVEIVKDGEAAAVRYLHNGWGQRVFKSEPQALQTLPKESELGNAFVNWLRKNFGWMLSNPGAGKASLGQAFIYGDGEIPRWALLGEYDNGSSAGKGTTEIIWLPVAGGGAIPIGLYRNGKLYAVHTDLAPEKRIPC</sequence>
<organism evidence="3 4">
    <name type="scientific">Ramlibacter albus</name>
    <dbReference type="NCBI Taxonomy" id="2079448"/>
    <lineage>
        <taxon>Bacteria</taxon>
        <taxon>Pseudomonadati</taxon>
        <taxon>Pseudomonadota</taxon>
        <taxon>Betaproteobacteria</taxon>
        <taxon>Burkholderiales</taxon>
        <taxon>Comamonadaceae</taxon>
        <taxon>Ramlibacter</taxon>
    </lineage>
</organism>
<dbReference type="Gene3D" id="2.180.10.10">
    <property type="entry name" value="RHS repeat-associated core"/>
    <property type="match status" value="2"/>
</dbReference>
<dbReference type="PANTHER" id="PTHR32305:SF15">
    <property type="entry name" value="PROTEIN RHSA-RELATED"/>
    <property type="match status" value="1"/>
</dbReference>
<protein>
    <submittedName>
        <fullName evidence="3">RHS repeat protein</fullName>
    </submittedName>
</protein>